<dbReference type="Gene3D" id="2.130.10.130">
    <property type="entry name" value="Integrin alpha, N-terminal"/>
    <property type="match status" value="1"/>
</dbReference>
<dbReference type="InterPro" id="IPR028994">
    <property type="entry name" value="Integrin_alpha_N"/>
</dbReference>
<protein>
    <recommendedName>
        <fullName evidence="4">VCBS repeat-containing protein</fullName>
    </recommendedName>
</protein>
<sequence>MQVLTAVVALGAMAAAHVVGPAPDPADRPGVPADRPLSAAVDGFAGRAGDFDGDRRDDVAAFTRGEGGDVYVARSTGARFDGIGDLWSDTFAFWSQAPLAGDFDGDGRSDVAAFARGGKPTVTVALSTGRSFGRSRVWTTSFAPNVEIPAVGDVNGDGRDDIVAFRRGSDAVVSVALSTGRSFRPSTPWHGHFATGPSVPAVGDVNGDGRDDVVAFTRGESAAVAVALSTGRTFGRAAWWSGWFAEDRALPGLGDVNGDGRADAVAFARDPEASPEQGAEVTVALSTGRTFRRMPAPWLGSWATGGAVPGIGDFNGDGRDDVAAFTRGGRADIYVALSTGRGFRQTPARWHEYFAAATEIPQPGILW</sequence>
<dbReference type="Pfam" id="PF13517">
    <property type="entry name" value="FG-GAP_3"/>
    <property type="match status" value="3"/>
</dbReference>
<dbReference type="Proteomes" id="UP001501676">
    <property type="component" value="Unassembled WGS sequence"/>
</dbReference>
<proteinExistence type="predicted"/>
<dbReference type="PANTHER" id="PTHR46580:SF2">
    <property type="entry name" value="MAM DOMAIN-CONTAINING PROTEIN"/>
    <property type="match status" value="1"/>
</dbReference>
<dbReference type="PANTHER" id="PTHR46580">
    <property type="entry name" value="SENSOR KINASE-RELATED"/>
    <property type="match status" value="1"/>
</dbReference>
<reference evidence="3" key="1">
    <citation type="journal article" date="2019" name="Int. J. Syst. Evol. Microbiol.">
        <title>The Global Catalogue of Microorganisms (GCM) 10K type strain sequencing project: providing services to taxonomists for standard genome sequencing and annotation.</title>
        <authorList>
            <consortium name="The Broad Institute Genomics Platform"/>
            <consortium name="The Broad Institute Genome Sequencing Center for Infectious Disease"/>
            <person name="Wu L."/>
            <person name="Ma J."/>
        </authorList>
    </citation>
    <scope>NUCLEOTIDE SEQUENCE [LARGE SCALE GENOMIC DNA]</scope>
    <source>
        <strain evidence="3">JCM 9458</strain>
    </source>
</reference>
<dbReference type="SUPFAM" id="SSF69318">
    <property type="entry name" value="Integrin alpha N-terminal domain"/>
    <property type="match status" value="1"/>
</dbReference>
<dbReference type="InterPro" id="IPR013517">
    <property type="entry name" value="FG-GAP"/>
</dbReference>
<dbReference type="Gene3D" id="2.40.128.340">
    <property type="match status" value="1"/>
</dbReference>
<evidence type="ECO:0000256" key="1">
    <source>
        <dbReference type="ARBA" id="ARBA00022729"/>
    </source>
</evidence>
<evidence type="ECO:0000313" key="2">
    <source>
        <dbReference type="EMBL" id="GAA3398712.1"/>
    </source>
</evidence>
<name>A0ABP6TD00_9ACTN</name>
<gene>
    <name evidence="2" type="ORF">GCM10020369_82900</name>
</gene>
<keyword evidence="1" id="KW-0732">Signal</keyword>
<accession>A0ABP6TD00</accession>
<evidence type="ECO:0000313" key="3">
    <source>
        <dbReference type="Proteomes" id="UP001501676"/>
    </source>
</evidence>
<dbReference type="EMBL" id="BAAAYN010000094">
    <property type="protein sequence ID" value="GAA3398712.1"/>
    <property type="molecule type" value="Genomic_DNA"/>
</dbReference>
<comment type="caution">
    <text evidence="2">The sequence shown here is derived from an EMBL/GenBank/DDBJ whole genome shotgun (WGS) entry which is preliminary data.</text>
</comment>
<keyword evidence="3" id="KW-1185">Reference proteome</keyword>
<dbReference type="RefSeq" id="WP_345733846.1">
    <property type="nucleotide sequence ID" value="NZ_BAAAYN010000094.1"/>
</dbReference>
<organism evidence="2 3">
    <name type="scientific">Cryptosporangium minutisporangium</name>
    <dbReference type="NCBI Taxonomy" id="113569"/>
    <lineage>
        <taxon>Bacteria</taxon>
        <taxon>Bacillati</taxon>
        <taxon>Actinomycetota</taxon>
        <taxon>Actinomycetes</taxon>
        <taxon>Cryptosporangiales</taxon>
        <taxon>Cryptosporangiaceae</taxon>
        <taxon>Cryptosporangium</taxon>
    </lineage>
</organism>
<evidence type="ECO:0008006" key="4">
    <source>
        <dbReference type="Google" id="ProtNLM"/>
    </source>
</evidence>